<evidence type="ECO:0000256" key="1">
    <source>
        <dbReference type="SAM" id="Phobius"/>
    </source>
</evidence>
<protein>
    <submittedName>
        <fullName evidence="2">Uncharacterized protein</fullName>
    </submittedName>
</protein>
<reference evidence="2 3" key="1">
    <citation type="submission" date="2019-09" db="EMBL/GenBank/DDBJ databases">
        <authorList>
            <person name="Chandra G."/>
            <person name="Truman W A."/>
        </authorList>
    </citation>
    <scope>NUCLEOTIDE SEQUENCE [LARGE SCALE GENOMIC DNA]</scope>
    <source>
        <strain evidence="2">PS870</strain>
    </source>
</reference>
<sequence>MRMAQPLAAIGQMQTHRRPRRIRILAHNRVVNLFVLTAQATHALLIVMGYARAPVRNDPWSQLSFLTVANIKSI</sequence>
<dbReference type="EMBL" id="CABVIK010000003">
    <property type="protein sequence ID" value="VVO69498.1"/>
    <property type="molecule type" value="Genomic_DNA"/>
</dbReference>
<evidence type="ECO:0000313" key="3">
    <source>
        <dbReference type="Proteomes" id="UP000349468"/>
    </source>
</evidence>
<dbReference type="Proteomes" id="UP000349468">
    <property type="component" value="Unassembled WGS sequence"/>
</dbReference>
<accession>A0A5E7HZL9</accession>
<dbReference type="AlphaFoldDB" id="A0A5E7HZL9"/>
<proteinExistence type="predicted"/>
<organism evidence="2 3">
    <name type="scientific">Pseudomonas fluorescens</name>
    <dbReference type="NCBI Taxonomy" id="294"/>
    <lineage>
        <taxon>Bacteria</taxon>
        <taxon>Pseudomonadati</taxon>
        <taxon>Pseudomonadota</taxon>
        <taxon>Gammaproteobacteria</taxon>
        <taxon>Pseudomonadales</taxon>
        <taxon>Pseudomonadaceae</taxon>
        <taxon>Pseudomonas</taxon>
    </lineage>
</organism>
<keyword evidence="1" id="KW-0812">Transmembrane</keyword>
<keyword evidence="1" id="KW-1133">Transmembrane helix</keyword>
<gene>
    <name evidence="2" type="ORF">PS870_01214</name>
</gene>
<evidence type="ECO:0000313" key="2">
    <source>
        <dbReference type="EMBL" id="VVO69498.1"/>
    </source>
</evidence>
<keyword evidence="1" id="KW-0472">Membrane</keyword>
<feature type="transmembrane region" description="Helical" evidence="1">
    <location>
        <begin position="30"/>
        <end position="51"/>
    </location>
</feature>
<name>A0A5E7HZL9_PSEFL</name>